<accession>A0ABN8JFQ7</accession>
<comment type="caution">
    <text evidence="2">The sequence shown here is derived from an EMBL/GenBank/DDBJ whole genome shotgun (WGS) entry which is preliminary data.</text>
</comment>
<reference evidence="2" key="1">
    <citation type="submission" date="2022-03" db="EMBL/GenBank/DDBJ databases">
        <authorList>
            <person name="Brunel B."/>
        </authorList>
    </citation>
    <scope>NUCLEOTIDE SEQUENCE</scope>
    <source>
        <strain evidence="2">STM4922sample</strain>
    </source>
</reference>
<organism evidence="2 3">
    <name type="scientific">Mesorhizobium ventifaucium</name>
    <dbReference type="NCBI Taxonomy" id="666020"/>
    <lineage>
        <taxon>Bacteria</taxon>
        <taxon>Pseudomonadati</taxon>
        <taxon>Pseudomonadota</taxon>
        <taxon>Alphaproteobacteria</taxon>
        <taxon>Hyphomicrobiales</taxon>
        <taxon>Phyllobacteriaceae</taxon>
        <taxon>Mesorhizobium</taxon>
    </lineage>
</organism>
<name>A0ABN8JFQ7_9HYPH</name>
<sequence length="184" mass="20241">MAGLMSVDPKDFALKDEAPTLTPPSPRSSRGEGKGEGRRKRSRTCLSIAFGGNKSKIMRFDTAFEASFDRSQYCFKNFFAVPKAQHGPAIRDDEAIPDSIMIAADMLTPVNFDNKLALPAGEVGEIGAYRKLPHEFMAVQPAVTQFHPERGFGVIVRLTQASRSPRCLDFWSTHALPLTLTLSP</sequence>
<gene>
    <name evidence="2" type="ORF">MES4922_170072</name>
</gene>
<feature type="compositionally biased region" description="Basic and acidic residues" evidence="1">
    <location>
        <begin position="8"/>
        <end position="18"/>
    </location>
</feature>
<keyword evidence="3" id="KW-1185">Reference proteome</keyword>
<dbReference type="Proteomes" id="UP001152604">
    <property type="component" value="Unassembled WGS sequence"/>
</dbReference>
<dbReference type="EMBL" id="CAKXZS010000009">
    <property type="protein sequence ID" value="CAH2396656.1"/>
    <property type="molecule type" value="Genomic_DNA"/>
</dbReference>
<evidence type="ECO:0000313" key="3">
    <source>
        <dbReference type="Proteomes" id="UP001152604"/>
    </source>
</evidence>
<evidence type="ECO:0000256" key="1">
    <source>
        <dbReference type="SAM" id="MobiDB-lite"/>
    </source>
</evidence>
<evidence type="ECO:0000313" key="2">
    <source>
        <dbReference type="EMBL" id="CAH2396656.1"/>
    </source>
</evidence>
<protein>
    <submittedName>
        <fullName evidence="2">Uncharacterized protein</fullName>
    </submittedName>
</protein>
<proteinExistence type="predicted"/>
<feature type="region of interest" description="Disordered" evidence="1">
    <location>
        <begin position="1"/>
        <end position="42"/>
    </location>
</feature>